<dbReference type="Proteomes" id="UP000218231">
    <property type="component" value="Unassembled WGS sequence"/>
</dbReference>
<protein>
    <submittedName>
        <fullName evidence="5">Uncharacterized protein</fullName>
    </submittedName>
</protein>
<evidence type="ECO:0000256" key="3">
    <source>
        <dbReference type="ARBA" id="ARBA00022840"/>
    </source>
</evidence>
<comment type="caution">
    <text evidence="5">The sequence shown here is derived from an EMBL/GenBank/DDBJ whole genome shotgun (WGS) entry which is preliminary data.</text>
</comment>
<dbReference type="SUPFAM" id="SSF53067">
    <property type="entry name" value="Actin-like ATPase domain"/>
    <property type="match status" value="2"/>
</dbReference>
<name>A0A2A2JJ08_9BILA</name>
<feature type="region of interest" description="Disordered" evidence="4">
    <location>
        <begin position="30"/>
        <end position="58"/>
    </location>
</feature>
<keyword evidence="2" id="KW-0547">Nucleotide-binding</keyword>
<evidence type="ECO:0000313" key="6">
    <source>
        <dbReference type="Proteomes" id="UP000218231"/>
    </source>
</evidence>
<proteinExistence type="inferred from homology"/>
<evidence type="ECO:0000256" key="1">
    <source>
        <dbReference type="ARBA" id="ARBA00007381"/>
    </source>
</evidence>
<dbReference type="PROSITE" id="PS01036">
    <property type="entry name" value="HSP70_3"/>
    <property type="match status" value="1"/>
</dbReference>
<dbReference type="GO" id="GO:0005524">
    <property type="term" value="F:ATP binding"/>
    <property type="evidence" value="ECO:0007669"/>
    <property type="project" value="UniProtKB-KW"/>
</dbReference>
<accession>A0A2A2JJ08</accession>
<dbReference type="EMBL" id="LIAE01010409">
    <property type="protein sequence ID" value="PAV61542.1"/>
    <property type="molecule type" value="Genomic_DNA"/>
</dbReference>
<dbReference type="GO" id="GO:0140662">
    <property type="term" value="F:ATP-dependent protein folding chaperone"/>
    <property type="evidence" value="ECO:0007669"/>
    <property type="project" value="InterPro"/>
</dbReference>
<keyword evidence="3" id="KW-0067">ATP-binding</keyword>
<dbReference type="AlphaFoldDB" id="A0A2A2JJ08"/>
<evidence type="ECO:0000256" key="4">
    <source>
        <dbReference type="SAM" id="MobiDB-lite"/>
    </source>
</evidence>
<evidence type="ECO:0000313" key="5">
    <source>
        <dbReference type="EMBL" id="PAV61542.1"/>
    </source>
</evidence>
<comment type="similarity">
    <text evidence="1">Belongs to the heat shock protein 70 family.</text>
</comment>
<keyword evidence="6" id="KW-1185">Reference proteome</keyword>
<dbReference type="InterPro" id="IPR013126">
    <property type="entry name" value="Hsp_70_fam"/>
</dbReference>
<dbReference type="InterPro" id="IPR043129">
    <property type="entry name" value="ATPase_NBD"/>
</dbReference>
<sequence>MKPMLKNPDAFDRWVKNEEIEFKEPPIQEAMKEKSTSQPIAITTDSSPSNPHIKTITNETNKNPNICDAIAIDIGTSKCKIAICKEKYIQIVEHEANRSVPSYVALSEQGEWLVGRMAENYAVCLQNVIYDVDSLYRNGDEDCDLVAVIQKDEIVKYYNKEVDQVIKKVGKVYKEIKPKFILLAGGSTRIPLVFTGLSGVFKDSTVCNFLNVDEEQLKLQEYQPKLKDQLQLEYQLQVQNQLELQDQFQLTILPF</sequence>
<dbReference type="STRING" id="2018661.A0A2A2JJ08"/>
<feature type="compositionally biased region" description="Polar residues" evidence="4">
    <location>
        <begin position="36"/>
        <end position="58"/>
    </location>
</feature>
<organism evidence="5 6">
    <name type="scientific">Diploscapter pachys</name>
    <dbReference type="NCBI Taxonomy" id="2018661"/>
    <lineage>
        <taxon>Eukaryota</taxon>
        <taxon>Metazoa</taxon>
        <taxon>Ecdysozoa</taxon>
        <taxon>Nematoda</taxon>
        <taxon>Chromadorea</taxon>
        <taxon>Rhabditida</taxon>
        <taxon>Rhabditina</taxon>
        <taxon>Rhabditomorpha</taxon>
        <taxon>Rhabditoidea</taxon>
        <taxon>Rhabditidae</taxon>
        <taxon>Diploscapter</taxon>
    </lineage>
</organism>
<dbReference type="GO" id="GO:0006950">
    <property type="term" value="P:response to stress"/>
    <property type="evidence" value="ECO:0007669"/>
    <property type="project" value="UniProtKB-ARBA"/>
</dbReference>
<dbReference type="Pfam" id="PF00012">
    <property type="entry name" value="HSP70"/>
    <property type="match status" value="1"/>
</dbReference>
<dbReference type="InterPro" id="IPR018181">
    <property type="entry name" value="Heat_shock_70_CS"/>
</dbReference>
<gene>
    <name evidence="5" type="ORF">WR25_09865</name>
</gene>
<evidence type="ECO:0000256" key="2">
    <source>
        <dbReference type="ARBA" id="ARBA00022741"/>
    </source>
</evidence>
<dbReference type="Gene3D" id="3.30.420.40">
    <property type="match status" value="1"/>
</dbReference>
<reference evidence="5 6" key="1">
    <citation type="journal article" date="2017" name="Curr. Biol.">
        <title>Genome architecture and evolution of a unichromosomal asexual nematode.</title>
        <authorList>
            <person name="Fradin H."/>
            <person name="Zegar C."/>
            <person name="Gutwein M."/>
            <person name="Lucas J."/>
            <person name="Kovtun M."/>
            <person name="Corcoran D."/>
            <person name="Baugh L.R."/>
            <person name="Kiontke K."/>
            <person name="Gunsalus K."/>
            <person name="Fitch D.H."/>
            <person name="Piano F."/>
        </authorList>
    </citation>
    <scope>NUCLEOTIDE SEQUENCE [LARGE SCALE GENOMIC DNA]</scope>
    <source>
        <strain evidence="5">PF1309</strain>
    </source>
</reference>